<proteinExistence type="predicted"/>
<dbReference type="CDD" id="cd17574">
    <property type="entry name" value="REC_OmpR"/>
    <property type="match status" value="1"/>
</dbReference>
<name>A0A399SKQ6_9BACT</name>
<dbReference type="GO" id="GO:0003677">
    <property type="term" value="F:DNA binding"/>
    <property type="evidence" value="ECO:0007669"/>
    <property type="project" value="UniProtKB-KW"/>
</dbReference>
<dbReference type="InterPro" id="IPR001789">
    <property type="entry name" value="Sig_transdc_resp-reg_receiver"/>
</dbReference>
<reference evidence="5" key="1">
    <citation type="submission" date="2018-08" db="EMBL/GenBank/DDBJ databases">
        <title>Mucilaginibacter sp. MYSH2.</title>
        <authorList>
            <person name="Seo T."/>
        </authorList>
    </citation>
    <scope>NUCLEOTIDE SEQUENCE [LARGE SCALE GENOMIC DNA]</scope>
    <source>
        <strain evidence="5">KIRAN</strain>
    </source>
</reference>
<evidence type="ECO:0000313" key="4">
    <source>
        <dbReference type="EMBL" id="RIJ42527.1"/>
    </source>
</evidence>
<dbReference type="AlphaFoldDB" id="A0A399SKQ6"/>
<protein>
    <submittedName>
        <fullName evidence="4">DNA-binding response regulator</fullName>
    </submittedName>
</protein>
<dbReference type="SMART" id="SM00448">
    <property type="entry name" value="REC"/>
    <property type="match status" value="1"/>
</dbReference>
<dbReference type="PROSITE" id="PS50110">
    <property type="entry name" value="RESPONSE_REGULATORY"/>
    <property type="match status" value="1"/>
</dbReference>
<feature type="modified residue" description="4-aspartylphosphate" evidence="2">
    <location>
        <position position="53"/>
    </location>
</feature>
<accession>A0A399SKQ6</accession>
<comment type="caution">
    <text evidence="4">The sequence shown here is derived from an EMBL/GenBank/DDBJ whole genome shotgun (WGS) entry which is preliminary data.</text>
</comment>
<dbReference type="RefSeq" id="WP_119430410.1">
    <property type="nucleotide sequence ID" value="NZ_QWGE01000001.1"/>
</dbReference>
<feature type="domain" description="Response regulatory" evidence="3">
    <location>
        <begin position="4"/>
        <end position="120"/>
    </location>
</feature>
<keyword evidence="4" id="KW-0238">DNA-binding</keyword>
<dbReference type="Pfam" id="PF00072">
    <property type="entry name" value="Response_reg"/>
    <property type="match status" value="1"/>
</dbReference>
<keyword evidence="1 2" id="KW-0597">Phosphoprotein</keyword>
<dbReference type="Gene3D" id="3.40.50.2300">
    <property type="match status" value="1"/>
</dbReference>
<evidence type="ECO:0000313" key="5">
    <source>
        <dbReference type="Proteomes" id="UP000266005"/>
    </source>
</evidence>
<dbReference type="PANTHER" id="PTHR44591:SF3">
    <property type="entry name" value="RESPONSE REGULATORY DOMAIN-CONTAINING PROTEIN"/>
    <property type="match status" value="1"/>
</dbReference>
<dbReference type="InterPro" id="IPR050595">
    <property type="entry name" value="Bact_response_regulator"/>
</dbReference>
<evidence type="ECO:0000256" key="1">
    <source>
        <dbReference type="ARBA" id="ARBA00022553"/>
    </source>
</evidence>
<gene>
    <name evidence="4" type="ORF">D1627_01295</name>
</gene>
<evidence type="ECO:0000256" key="2">
    <source>
        <dbReference type="PROSITE-ProRule" id="PRU00169"/>
    </source>
</evidence>
<dbReference type="EMBL" id="QWGE01000001">
    <property type="protein sequence ID" value="RIJ42527.1"/>
    <property type="molecule type" value="Genomic_DNA"/>
</dbReference>
<sequence length="129" mass="14639">MKHTLLIVEDEPTIQLILEFVLQDDYHVVLKNDGLEAMEWLEAGNTVDMVIADVNMPYLSGYEMLEAIRSSSFFRDLPILMLSGLESSEDRIKCFNLGADDFVVKPFNPDEVKARIKSILRRSGKSVMA</sequence>
<dbReference type="SUPFAM" id="SSF52172">
    <property type="entry name" value="CheY-like"/>
    <property type="match status" value="1"/>
</dbReference>
<dbReference type="PANTHER" id="PTHR44591">
    <property type="entry name" value="STRESS RESPONSE REGULATOR PROTEIN 1"/>
    <property type="match status" value="1"/>
</dbReference>
<dbReference type="GO" id="GO:0000160">
    <property type="term" value="P:phosphorelay signal transduction system"/>
    <property type="evidence" value="ECO:0007669"/>
    <property type="project" value="InterPro"/>
</dbReference>
<organism evidence="4 5">
    <name type="scientific">Pontibacter oryzae</name>
    <dbReference type="NCBI Taxonomy" id="2304593"/>
    <lineage>
        <taxon>Bacteria</taxon>
        <taxon>Pseudomonadati</taxon>
        <taxon>Bacteroidota</taxon>
        <taxon>Cytophagia</taxon>
        <taxon>Cytophagales</taxon>
        <taxon>Hymenobacteraceae</taxon>
        <taxon>Pontibacter</taxon>
    </lineage>
</organism>
<evidence type="ECO:0000259" key="3">
    <source>
        <dbReference type="PROSITE" id="PS50110"/>
    </source>
</evidence>
<dbReference type="OrthoDB" id="9789181at2"/>
<dbReference type="Proteomes" id="UP000266005">
    <property type="component" value="Unassembled WGS sequence"/>
</dbReference>
<dbReference type="InterPro" id="IPR011006">
    <property type="entry name" value="CheY-like_superfamily"/>
</dbReference>
<keyword evidence="5" id="KW-1185">Reference proteome</keyword>